<dbReference type="AlphaFoldDB" id="A0A0L0EKW1"/>
<evidence type="ECO:0000313" key="2">
    <source>
        <dbReference type="EMBL" id="KNC65084.1"/>
    </source>
</evidence>
<evidence type="ECO:0000313" key="3">
    <source>
        <dbReference type="Proteomes" id="UP000054560"/>
    </source>
</evidence>
<dbReference type="GeneID" id="25918783"/>
<gene>
    <name evidence="2" type="ORF">SARC_18279</name>
</gene>
<sequence length="63" mass="7625">VYLADLLYVDQTFKNKKSTLADRQRKANDRKRRKQKLEEKRADTRRDLQVRPLDQEQTLNPKP</sequence>
<dbReference type="EMBL" id="KQ256809">
    <property type="protein sequence ID" value="KNC65084.1"/>
    <property type="molecule type" value="Genomic_DNA"/>
</dbReference>
<feature type="compositionally biased region" description="Basic and acidic residues" evidence="1">
    <location>
        <begin position="36"/>
        <end position="49"/>
    </location>
</feature>
<keyword evidence="3" id="KW-1185">Reference proteome</keyword>
<dbReference type="Proteomes" id="UP000054560">
    <property type="component" value="Unassembled WGS sequence"/>
</dbReference>
<reference evidence="2 3" key="1">
    <citation type="submission" date="2011-02" db="EMBL/GenBank/DDBJ databases">
        <title>The Genome Sequence of Sphaeroforma arctica JP610.</title>
        <authorList>
            <consortium name="The Broad Institute Genome Sequencing Platform"/>
            <person name="Russ C."/>
            <person name="Cuomo C."/>
            <person name="Young S.K."/>
            <person name="Zeng Q."/>
            <person name="Gargeya S."/>
            <person name="Alvarado L."/>
            <person name="Berlin A."/>
            <person name="Chapman S.B."/>
            <person name="Chen Z."/>
            <person name="Freedman E."/>
            <person name="Gellesch M."/>
            <person name="Goldberg J."/>
            <person name="Griggs A."/>
            <person name="Gujja S."/>
            <person name="Heilman E."/>
            <person name="Heiman D."/>
            <person name="Howarth C."/>
            <person name="Mehta T."/>
            <person name="Neiman D."/>
            <person name="Pearson M."/>
            <person name="Roberts A."/>
            <person name="Saif S."/>
            <person name="Shea T."/>
            <person name="Shenoy N."/>
            <person name="Sisk P."/>
            <person name="Stolte C."/>
            <person name="Sykes S."/>
            <person name="White J."/>
            <person name="Yandava C."/>
            <person name="Burger G."/>
            <person name="Gray M.W."/>
            <person name="Holland P.W.H."/>
            <person name="King N."/>
            <person name="Lang F.B.F."/>
            <person name="Roger A.J."/>
            <person name="Ruiz-Trillo I."/>
            <person name="Haas B."/>
            <person name="Nusbaum C."/>
            <person name="Birren B."/>
        </authorList>
    </citation>
    <scope>NUCLEOTIDE SEQUENCE [LARGE SCALE GENOMIC DNA]</scope>
    <source>
        <strain evidence="2 3">JP610</strain>
    </source>
</reference>
<evidence type="ECO:0000256" key="1">
    <source>
        <dbReference type="SAM" id="MobiDB-lite"/>
    </source>
</evidence>
<feature type="non-terminal residue" evidence="2">
    <location>
        <position position="1"/>
    </location>
</feature>
<protein>
    <submittedName>
        <fullName evidence="2">Uncharacterized protein</fullName>
    </submittedName>
</protein>
<name>A0A0L0EKW1_9EUKA</name>
<feature type="region of interest" description="Disordered" evidence="1">
    <location>
        <begin position="18"/>
        <end position="63"/>
    </location>
</feature>
<accession>A0A0L0EKW1</accession>
<proteinExistence type="predicted"/>
<dbReference type="RefSeq" id="XP_014143113.1">
    <property type="nucleotide sequence ID" value="XM_014287638.1"/>
</dbReference>
<organism evidence="2 3">
    <name type="scientific">Sphaeroforma arctica JP610</name>
    <dbReference type="NCBI Taxonomy" id="667725"/>
    <lineage>
        <taxon>Eukaryota</taxon>
        <taxon>Ichthyosporea</taxon>
        <taxon>Ichthyophonida</taxon>
        <taxon>Sphaeroforma</taxon>
    </lineage>
</organism>